<dbReference type="PANTHER" id="PTHR38459">
    <property type="entry name" value="PROPHAGE BACTOPRENOL-LINKED GLUCOSE TRANSLOCASE HOMOLOG"/>
    <property type="match status" value="1"/>
</dbReference>
<proteinExistence type="inferred from homology"/>
<dbReference type="RefSeq" id="WP_010850027.1">
    <property type="nucleotide sequence ID" value="NZ_HF570956.1"/>
</dbReference>
<feature type="transmembrane region" description="Helical" evidence="6">
    <location>
        <begin position="25"/>
        <end position="46"/>
    </location>
</feature>
<dbReference type="InterPro" id="IPR051401">
    <property type="entry name" value="GtrA_CellWall_Glycosyl"/>
</dbReference>
<keyword evidence="3 6" id="KW-0812">Transmembrane</keyword>
<gene>
    <name evidence="8" type="ORF">BN10_520074</name>
</gene>
<feature type="transmembrane region" description="Helical" evidence="6">
    <location>
        <begin position="58"/>
        <end position="79"/>
    </location>
</feature>
<evidence type="ECO:0000256" key="4">
    <source>
        <dbReference type="ARBA" id="ARBA00022989"/>
    </source>
</evidence>
<comment type="similarity">
    <text evidence="2">Belongs to the GtrA family.</text>
</comment>
<dbReference type="Pfam" id="PF04138">
    <property type="entry name" value="GtrA_DPMS_TM"/>
    <property type="match status" value="1"/>
</dbReference>
<accession>N0DZV5</accession>
<evidence type="ECO:0000313" key="9">
    <source>
        <dbReference type="Proteomes" id="UP000013167"/>
    </source>
</evidence>
<keyword evidence="4 6" id="KW-1133">Transmembrane helix</keyword>
<reference evidence="8 9" key="1">
    <citation type="journal article" date="2013" name="ISME J.">
        <title>A metabolic model for members of the genus Tetrasphaera involved in enhanced biological phosphorus removal.</title>
        <authorList>
            <person name="Kristiansen R."/>
            <person name="Nguyen H.T.T."/>
            <person name="Saunders A.M."/>
            <person name="Nielsen J.L."/>
            <person name="Wimmer R."/>
            <person name="Le V.Q."/>
            <person name="McIlroy S.J."/>
            <person name="Petrovski S."/>
            <person name="Seviour R.J."/>
            <person name="Calteau A."/>
            <person name="Nielsen K.L."/>
            <person name="Nielsen P.H."/>
        </authorList>
    </citation>
    <scope>NUCLEOTIDE SEQUENCE [LARGE SCALE GENOMIC DNA]</scope>
    <source>
        <strain evidence="8 9">Lp2</strain>
    </source>
</reference>
<protein>
    <submittedName>
        <fullName evidence="8">Putative conserved transmembrane protein</fullName>
    </submittedName>
</protein>
<dbReference type="HOGENOM" id="CLU_083873_0_2_11"/>
<feature type="transmembrane region" description="Helical" evidence="6">
    <location>
        <begin position="126"/>
        <end position="143"/>
    </location>
</feature>
<evidence type="ECO:0000256" key="6">
    <source>
        <dbReference type="SAM" id="Phobius"/>
    </source>
</evidence>
<dbReference type="eggNOG" id="COG2246">
    <property type="taxonomic scope" value="Bacteria"/>
</dbReference>
<evidence type="ECO:0000259" key="7">
    <source>
        <dbReference type="Pfam" id="PF04138"/>
    </source>
</evidence>
<dbReference type="InterPro" id="IPR007267">
    <property type="entry name" value="GtrA_DPMS_TM"/>
</dbReference>
<dbReference type="EMBL" id="CAIZ01000122">
    <property type="protein sequence ID" value="CCH70173.1"/>
    <property type="molecule type" value="Genomic_DNA"/>
</dbReference>
<evidence type="ECO:0000256" key="5">
    <source>
        <dbReference type="ARBA" id="ARBA00023136"/>
    </source>
</evidence>
<dbReference type="GO" id="GO:0005886">
    <property type="term" value="C:plasma membrane"/>
    <property type="evidence" value="ECO:0007669"/>
    <property type="project" value="TreeGrafter"/>
</dbReference>
<dbReference type="STRING" id="1193181.BN10_520074"/>
<feature type="transmembrane region" description="Helical" evidence="6">
    <location>
        <begin position="91"/>
        <end position="114"/>
    </location>
</feature>
<evidence type="ECO:0000256" key="2">
    <source>
        <dbReference type="ARBA" id="ARBA00009399"/>
    </source>
</evidence>
<keyword evidence="9" id="KW-1185">Reference proteome</keyword>
<evidence type="ECO:0000313" key="8">
    <source>
        <dbReference type="EMBL" id="CCH70173.1"/>
    </source>
</evidence>
<feature type="domain" description="GtrA/DPMS transmembrane" evidence="7">
    <location>
        <begin position="27"/>
        <end position="148"/>
    </location>
</feature>
<evidence type="ECO:0000256" key="3">
    <source>
        <dbReference type="ARBA" id="ARBA00022692"/>
    </source>
</evidence>
<sequence length="172" mass="18867">MPPAGAPRGLLDRLRGAIDLLYREMLKFGVVGAVAFVVDMGTFNLLRHGLFAHKPTTATVISALVATVVAWVGNRAWTFRHRRNRPAHHEALLFAGTNGAAMLVQMGVVGFSHYVLALQTLTADNIAKFLGIALGTLLRFWAYRRFVFAGEPIDARSTPSVDDPEPTVDDRR</sequence>
<dbReference type="AlphaFoldDB" id="N0DZV5"/>
<comment type="subcellular location">
    <subcellularLocation>
        <location evidence="1">Membrane</location>
        <topology evidence="1">Multi-pass membrane protein</topology>
    </subcellularLocation>
</comment>
<dbReference type="Proteomes" id="UP000013167">
    <property type="component" value="Unassembled WGS sequence"/>
</dbReference>
<evidence type="ECO:0000256" key="1">
    <source>
        <dbReference type="ARBA" id="ARBA00004141"/>
    </source>
</evidence>
<keyword evidence="5 6" id="KW-0472">Membrane</keyword>
<dbReference type="GO" id="GO:0000271">
    <property type="term" value="P:polysaccharide biosynthetic process"/>
    <property type="evidence" value="ECO:0007669"/>
    <property type="project" value="InterPro"/>
</dbReference>
<comment type="caution">
    <text evidence="8">The sequence shown here is derived from an EMBL/GenBank/DDBJ whole genome shotgun (WGS) entry which is preliminary data.</text>
</comment>
<organism evidence="8 9">
    <name type="scientific">Phycicoccus elongatus Lp2</name>
    <dbReference type="NCBI Taxonomy" id="1193181"/>
    <lineage>
        <taxon>Bacteria</taxon>
        <taxon>Bacillati</taxon>
        <taxon>Actinomycetota</taxon>
        <taxon>Actinomycetes</taxon>
        <taxon>Micrococcales</taxon>
        <taxon>Intrasporangiaceae</taxon>
        <taxon>Phycicoccus</taxon>
    </lineage>
</organism>
<dbReference type="PANTHER" id="PTHR38459:SF1">
    <property type="entry name" value="PROPHAGE BACTOPRENOL-LINKED GLUCOSE TRANSLOCASE HOMOLOG"/>
    <property type="match status" value="1"/>
</dbReference>
<name>N0DZV5_9MICO</name>